<evidence type="ECO:0000313" key="5">
    <source>
        <dbReference type="Proteomes" id="UP000591948"/>
    </source>
</evidence>
<protein>
    <submittedName>
        <fullName evidence="2">Putative transposase</fullName>
    </submittedName>
</protein>
<dbReference type="PANTHER" id="PTHR33360">
    <property type="entry name" value="TRANSPOSASE FOR INSERTION SEQUENCE ELEMENT IS200"/>
    <property type="match status" value="1"/>
</dbReference>
<dbReference type="SMART" id="SM01321">
    <property type="entry name" value="Y1_Tnp"/>
    <property type="match status" value="1"/>
</dbReference>
<dbReference type="Proteomes" id="UP000543224">
    <property type="component" value="Unassembled WGS sequence"/>
</dbReference>
<dbReference type="NCBIfam" id="NF033573">
    <property type="entry name" value="transpos_IS200"/>
    <property type="match status" value="1"/>
</dbReference>
<organism evidence="2 4">
    <name type="scientific">Candidatus Hakubella thermalkaliphila</name>
    <dbReference type="NCBI Taxonomy" id="2754717"/>
    <lineage>
        <taxon>Bacteria</taxon>
        <taxon>Bacillati</taxon>
        <taxon>Actinomycetota</taxon>
        <taxon>Actinomycetota incertae sedis</taxon>
        <taxon>Candidatus Hakubellales</taxon>
        <taxon>Candidatus Hakubellaceae</taxon>
        <taxon>Candidatus Hakubella</taxon>
    </lineage>
</organism>
<evidence type="ECO:0000313" key="2">
    <source>
        <dbReference type="EMBL" id="GFP24964.1"/>
    </source>
</evidence>
<keyword evidence="5" id="KW-1185">Reference proteome</keyword>
<name>A0A6V8NZX5_9ACTN</name>
<dbReference type="InterPro" id="IPR002686">
    <property type="entry name" value="Transposase_17"/>
</dbReference>
<accession>A0A6V8NZX5</accession>
<dbReference type="EMBL" id="BLRY01000037">
    <property type="protein sequence ID" value="GFP27470.1"/>
    <property type="molecule type" value="Genomic_DNA"/>
</dbReference>
<dbReference type="PANTHER" id="PTHR33360:SF4">
    <property type="entry name" value="TRANSPOSASE IS200-LIKE PROTEIN"/>
    <property type="match status" value="1"/>
</dbReference>
<dbReference type="SUPFAM" id="SSF143422">
    <property type="entry name" value="Transposase IS200-like"/>
    <property type="match status" value="1"/>
</dbReference>
<dbReference type="Gene3D" id="3.30.70.1290">
    <property type="entry name" value="Transposase IS200-like"/>
    <property type="match status" value="1"/>
</dbReference>
<dbReference type="AlphaFoldDB" id="A0A6V8NZX5"/>
<evidence type="ECO:0000259" key="1">
    <source>
        <dbReference type="SMART" id="SM01321"/>
    </source>
</evidence>
<comment type="caution">
    <text evidence="2">The sequence shown here is derived from an EMBL/GenBank/DDBJ whole genome shotgun (WGS) entry which is preliminary data.</text>
</comment>
<dbReference type="GO" id="GO:0006313">
    <property type="term" value="P:DNA transposition"/>
    <property type="evidence" value="ECO:0007669"/>
    <property type="project" value="InterPro"/>
</dbReference>
<dbReference type="EMBL" id="BLRX01000028">
    <property type="protein sequence ID" value="GFP24964.1"/>
    <property type="molecule type" value="Genomic_DNA"/>
</dbReference>
<dbReference type="InterPro" id="IPR036515">
    <property type="entry name" value="Transposase_17_sf"/>
</dbReference>
<evidence type="ECO:0000313" key="4">
    <source>
        <dbReference type="Proteomes" id="UP000543224"/>
    </source>
</evidence>
<dbReference type="Pfam" id="PF01797">
    <property type="entry name" value="Y1_Tnp"/>
    <property type="match status" value="1"/>
</dbReference>
<dbReference type="RefSeq" id="WP_176233320.1">
    <property type="nucleotide sequence ID" value="NZ_BLRY01000037.1"/>
</dbReference>
<dbReference type="GO" id="GO:0003677">
    <property type="term" value="F:DNA binding"/>
    <property type="evidence" value="ECO:0007669"/>
    <property type="project" value="InterPro"/>
</dbReference>
<proteinExistence type="predicted"/>
<evidence type="ECO:0000313" key="3">
    <source>
        <dbReference type="EMBL" id="GFP27470.1"/>
    </source>
</evidence>
<dbReference type="Proteomes" id="UP000591948">
    <property type="component" value="Unassembled WGS sequence"/>
</dbReference>
<gene>
    <name evidence="2" type="ORF">HKBW3S25_00402</name>
    <name evidence="3" type="ORF">HKBW3S33_00883</name>
</gene>
<sequence length="128" mass="14702">MKYVLNKGNHSVYSLQFHYVACVKYRRKVLAGDIPDKLKNINLEVAKSFGVEIIEQETAIDHIHILFSSKPQIQLSRLVASLKSASARLIFREFPEVKKKLWGGHLWSPSYFLRSTGQVTLEDLKKIC</sequence>
<reference evidence="4 5" key="1">
    <citation type="journal article" date="2020" name="Front. Microbiol.">
        <title>Single-cell genomics of novel Actinobacteria with the Wood-Ljungdahl pathway discovered in a serpentinizing system.</title>
        <authorList>
            <person name="Merino N."/>
            <person name="Kawai M."/>
            <person name="Boyd E.S."/>
            <person name="Colman D.R."/>
            <person name="McGlynn S.E."/>
            <person name="Nealson K.H."/>
            <person name="Kurokawa K."/>
            <person name="Hongoh Y."/>
        </authorList>
    </citation>
    <scope>NUCLEOTIDE SEQUENCE [LARGE SCALE GENOMIC DNA]</scope>
    <source>
        <strain evidence="2 4">S25</strain>
        <strain evidence="3 5">S33</strain>
    </source>
</reference>
<feature type="domain" description="Transposase IS200-like" evidence="1">
    <location>
        <begin position="12"/>
        <end position="126"/>
    </location>
</feature>
<dbReference type="GO" id="GO:0004803">
    <property type="term" value="F:transposase activity"/>
    <property type="evidence" value="ECO:0007669"/>
    <property type="project" value="InterPro"/>
</dbReference>